<reference evidence="3 4" key="1">
    <citation type="submission" date="2020-08" db="EMBL/GenBank/DDBJ databases">
        <title>Acidobacteriota in marine sediments use diverse sulfur dissimilation pathways.</title>
        <authorList>
            <person name="Wasmund K."/>
        </authorList>
    </citation>
    <scope>NUCLEOTIDE SEQUENCE [LARGE SCALE GENOMIC DNA]</scope>
    <source>
        <strain evidence="3">MAG AM4</strain>
    </source>
</reference>
<dbReference type="GO" id="GO:0005524">
    <property type="term" value="F:ATP binding"/>
    <property type="evidence" value="ECO:0007669"/>
    <property type="project" value="UniProtKB-UniRule"/>
</dbReference>
<sequence>MKQERNLPAVLVPDATNRAALTTIRSLGSRGCPVTAGAPARASLGVASRYAREFFLHPPPAIDPAGFTEAIAGKLRQTGIGVVMPAADVPASALLQHRELLPAGTRLVLPPEAALERAHDKIGLMDLAASIGVPVPRGFTARGDFRSDPKAGELSYPLVLKPRVSRYYTEQGWRNASVRIAADAEQVEDYLKNCPEYEALDYLVQEKVPGEGRGVFLLARNGELQAVFAHRRIREKPPSGGVSTLCESAEPEPELLEYSRKLMSALNWSGVAMVEFKWDPETRRAWLMEINGRFWGSMQLAVASGVDFPWLLYCQEVLGEAGPADTGASRRRLLWILGDLDHFLLRLRRGDKPGALFRDLIGTRQGTSIDFDTFRMTDPYPFVLELFLMVRDTARSIVARLRR</sequence>
<evidence type="ECO:0000259" key="2">
    <source>
        <dbReference type="PROSITE" id="PS50975"/>
    </source>
</evidence>
<dbReference type="EMBL" id="JACXWD010000045">
    <property type="protein sequence ID" value="MBD3868841.1"/>
    <property type="molecule type" value="Genomic_DNA"/>
</dbReference>
<gene>
    <name evidence="3" type="ORF">IFK94_12005</name>
</gene>
<comment type="caution">
    <text evidence="3">The sequence shown here is derived from an EMBL/GenBank/DDBJ whole genome shotgun (WGS) entry which is preliminary data.</text>
</comment>
<dbReference type="InterPro" id="IPR013815">
    <property type="entry name" value="ATP_grasp_subdomain_1"/>
</dbReference>
<name>A0A8J6XY09_9BACT</name>
<dbReference type="Gene3D" id="3.30.470.20">
    <property type="entry name" value="ATP-grasp fold, B domain"/>
    <property type="match status" value="1"/>
</dbReference>
<dbReference type="PROSITE" id="PS50975">
    <property type="entry name" value="ATP_GRASP"/>
    <property type="match status" value="1"/>
</dbReference>
<keyword evidence="1" id="KW-0067">ATP-binding</keyword>
<organism evidence="3 4">
    <name type="scientific">Candidatus Polarisedimenticola svalbardensis</name>
    <dbReference type="NCBI Taxonomy" id="2886004"/>
    <lineage>
        <taxon>Bacteria</taxon>
        <taxon>Pseudomonadati</taxon>
        <taxon>Acidobacteriota</taxon>
        <taxon>Candidatus Polarisedimenticolia</taxon>
        <taxon>Candidatus Polarisedimenticolales</taxon>
        <taxon>Candidatus Polarisedimenticolaceae</taxon>
        <taxon>Candidatus Polarisedimenticola</taxon>
    </lineage>
</organism>
<dbReference type="InterPro" id="IPR011761">
    <property type="entry name" value="ATP-grasp"/>
</dbReference>
<dbReference type="AlphaFoldDB" id="A0A8J6XY09"/>
<protein>
    <submittedName>
        <fullName evidence="3">ATP-grasp domain-containing protein</fullName>
    </submittedName>
</protein>
<keyword evidence="1" id="KW-0547">Nucleotide-binding</keyword>
<evidence type="ECO:0000313" key="3">
    <source>
        <dbReference type="EMBL" id="MBD3868841.1"/>
    </source>
</evidence>
<dbReference type="Pfam" id="PF15632">
    <property type="entry name" value="ATPgrasp_Ter"/>
    <property type="match status" value="1"/>
</dbReference>
<accession>A0A8J6XY09</accession>
<dbReference type="GO" id="GO:0046872">
    <property type="term" value="F:metal ion binding"/>
    <property type="evidence" value="ECO:0007669"/>
    <property type="project" value="InterPro"/>
</dbReference>
<dbReference type="SUPFAM" id="SSF56059">
    <property type="entry name" value="Glutathione synthetase ATP-binding domain-like"/>
    <property type="match status" value="1"/>
</dbReference>
<proteinExistence type="predicted"/>
<evidence type="ECO:0000313" key="4">
    <source>
        <dbReference type="Proteomes" id="UP000648239"/>
    </source>
</evidence>
<evidence type="ECO:0000256" key="1">
    <source>
        <dbReference type="PROSITE-ProRule" id="PRU00409"/>
    </source>
</evidence>
<dbReference type="Proteomes" id="UP000648239">
    <property type="component" value="Unassembled WGS sequence"/>
</dbReference>
<feature type="domain" description="ATP-grasp" evidence="2">
    <location>
        <begin position="125"/>
        <end position="317"/>
    </location>
</feature>
<dbReference type="Gene3D" id="3.30.1490.20">
    <property type="entry name" value="ATP-grasp fold, A domain"/>
    <property type="match status" value="1"/>
</dbReference>